<keyword evidence="11" id="KW-1185">Reference proteome</keyword>
<evidence type="ECO:0000256" key="7">
    <source>
        <dbReference type="SAM" id="MobiDB-lite"/>
    </source>
</evidence>
<dbReference type="RefSeq" id="WP_379993302.1">
    <property type="nucleotide sequence ID" value="NZ_JBHSGN010000002.1"/>
</dbReference>
<evidence type="ECO:0000313" key="10">
    <source>
        <dbReference type="EMBL" id="MFC4672119.1"/>
    </source>
</evidence>
<dbReference type="PANTHER" id="PTHR33885:SF3">
    <property type="entry name" value="PHAGE SHOCK PROTEIN C"/>
    <property type="match status" value="1"/>
</dbReference>
<keyword evidence="5 8" id="KW-0472">Membrane</keyword>
<dbReference type="Pfam" id="PF04024">
    <property type="entry name" value="PspC"/>
    <property type="match status" value="1"/>
</dbReference>
<dbReference type="InterPro" id="IPR007168">
    <property type="entry name" value="Phageshock_PspC_N"/>
</dbReference>
<keyword evidence="3 8" id="KW-0812">Transmembrane</keyword>
<evidence type="ECO:0000256" key="5">
    <source>
        <dbReference type="ARBA" id="ARBA00023136"/>
    </source>
</evidence>
<feature type="region of interest" description="Disordered" evidence="7">
    <location>
        <begin position="85"/>
        <end position="104"/>
    </location>
</feature>
<comment type="caution">
    <text evidence="10">The sequence shown here is derived from an EMBL/GenBank/DDBJ whole genome shotgun (WGS) entry which is preliminary data.</text>
</comment>
<comment type="subcellular location">
    <subcellularLocation>
        <location evidence="1">Cell membrane</location>
        <topology evidence="1">Single-pass membrane protein</topology>
    </subcellularLocation>
</comment>
<evidence type="ECO:0000259" key="9">
    <source>
        <dbReference type="Pfam" id="PF04024"/>
    </source>
</evidence>
<feature type="transmembrane region" description="Helical" evidence="8">
    <location>
        <begin position="119"/>
        <end position="138"/>
    </location>
</feature>
<dbReference type="InterPro" id="IPR052027">
    <property type="entry name" value="PspC"/>
</dbReference>
<evidence type="ECO:0000256" key="3">
    <source>
        <dbReference type="ARBA" id="ARBA00022692"/>
    </source>
</evidence>
<keyword evidence="2" id="KW-1003">Cell membrane</keyword>
<feature type="domain" description="Phage shock protein PspC N-terminal" evidence="9">
    <location>
        <begin position="109"/>
        <end position="165"/>
    </location>
</feature>
<evidence type="ECO:0000256" key="8">
    <source>
        <dbReference type="SAM" id="Phobius"/>
    </source>
</evidence>
<feature type="compositionally biased region" description="Low complexity" evidence="7">
    <location>
        <begin position="87"/>
        <end position="97"/>
    </location>
</feature>
<evidence type="ECO:0000313" key="11">
    <source>
        <dbReference type="Proteomes" id="UP001596023"/>
    </source>
</evidence>
<feature type="transmembrane region" description="Helical" evidence="8">
    <location>
        <begin position="144"/>
        <end position="162"/>
    </location>
</feature>
<protein>
    <submittedName>
        <fullName evidence="10">PspC domain-containing protein</fullName>
    </submittedName>
</protein>
<keyword evidence="4 8" id="KW-1133">Transmembrane helix</keyword>
<proteinExistence type="predicted"/>
<keyword evidence="6" id="KW-0175">Coiled coil</keyword>
<gene>
    <name evidence="10" type="ORF">ACFO6W_00275</name>
</gene>
<accession>A0ABV9KQP3</accession>
<dbReference type="Proteomes" id="UP001596023">
    <property type="component" value="Unassembled WGS sequence"/>
</dbReference>
<evidence type="ECO:0000256" key="1">
    <source>
        <dbReference type="ARBA" id="ARBA00004162"/>
    </source>
</evidence>
<evidence type="ECO:0000256" key="4">
    <source>
        <dbReference type="ARBA" id="ARBA00022989"/>
    </source>
</evidence>
<dbReference type="PANTHER" id="PTHR33885">
    <property type="entry name" value="PHAGE SHOCK PROTEIN C"/>
    <property type="match status" value="1"/>
</dbReference>
<evidence type="ECO:0000256" key="2">
    <source>
        <dbReference type="ARBA" id="ARBA00022475"/>
    </source>
</evidence>
<evidence type="ECO:0000256" key="6">
    <source>
        <dbReference type="SAM" id="Coils"/>
    </source>
</evidence>
<sequence length="193" mass="22153">MKKVIEVSIGGINFTMEDDAYYRLKEYLRRFEETISDKKEAREVMEDVEARVAEIFQKEMKFSNQVVDMRLVQVVIDHLGEVEPKNQNENQASSQSSYDPGEEYSKGNKKFYRDMDDKMLAGVCSGIATYTGVDVTIIRLLFVALAFAYGSTILAYFILWIVSPRAETIAQKLELRGYAPTADNIRKFTSQRK</sequence>
<organism evidence="10 11">
    <name type="scientific">Dysgonomonas termitidis</name>
    <dbReference type="NCBI Taxonomy" id="1516126"/>
    <lineage>
        <taxon>Bacteria</taxon>
        <taxon>Pseudomonadati</taxon>
        <taxon>Bacteroidota</taxon>
        <taxon>Bacteroidia</taxon>
        <taxon>Bacteroidales</taxon>
        <taxon>Dysgonomonadaceae</taxon>
        <taxon>Dysgonomonas</taxon>
    </lineage>
</organism>
<reference evidence="11" key="1">
    <citation type="journal article" date="2019" name="Int. J. Syst. Evol. Microbiol.">
        <title>The Global Catalogue of Microorganisms (GCM) 10K type strain sequencing project: providing services to taxonomists for standard genome sequencing and annotation.</title>
        <authorList>
            <consortium name="The Broad Institute Genomics Platform"/>
            <consortium name="The Broad Institute Genome Sequencing Center for Infectious Disease"/>
            <person name="Wu L."/>
            <person name="Ma J."/>
        </authorList>
    </citation>
    <scope>NUCLEOTIDE SEQUENCE [LARGE SCALE GENOMIC DNA]</scope>
    <source>
        <strain evidence="11">CCUG 66188</strain>
    </source>
</reference>
<feature type="coiled-coil region" evidence="6">
    <location>
        <begin position="31"/>
        <end position="58"/>
    </location>
</feature>
<name>A0ABV9KQP3_9BACT</name>
<dbReference type="EMBL" id="JBHSGN010000002">
    <property type="protein sequence ID" value="MFC4672119.1"/>
    <property type="molecule type" value="Genomic_DNA"/>
</dbReference>